<feature type="transmembrane region" description="Helical" evidence="1">
    <location>
        <begin position="42"/>
        <end position="74"/>
    </location>
</feature>
<keyword evidence="1" id="KW-0472">Membrane</keyword>
<accession>A0A8D8TCS4</accession>
<evidence type="ECO:0000313" key="3">
    <source>
        <dbReference type="EMBL" id="CAG6686050.1"/>
    </source>
</evidence>
<proteinExistence type="predicted"/>
<evidence type="ECO:0000256" key="1">
    <source>
        <dbReference type="SAM" id="Phobius"/>
    </source>
</evidence>
<feature type="chain" id="PRO_5034367987" evidence="2">
    <location>
        <begin position="19"/>
        <end position="134"/>
    </location>
</feature>
<name>A0A8D8TCS4_9HEMI</name>
<evidence type="ECO:0000256" key="2">
    <source>
        <dbReference type="SAM" id="SignalP"/>
    </source>
</evidence>
<feature type="transmembrane region" description="Helical" evidence="1">
    <location>
        <begin position="110"/>
        <end position="132"/>
    </location>
</feature>
<keyword evidence="1" id="KW-1133">Transmembrane helix</keyword>
<organism evidence="3">
    <name type="scientific">Cacopsylla melanoneura</name>
    <dbReference type="NCBI Taxonomy" id="428564"/>
    <lineage>
        <taxon>Eukaryota</taxon>
        <taxon>Metazoa</taxon>
        <taxon>Ecdysozoa</taxon>
        <taxon>Arthropoda</taxon>
        <taxon>Hexapoda</taxon>
        <taxon>Insecta</taxon>
        <taxon>Pterygota</taxon>
        <taxon>Neoptera</taxon>
        <taxon>Paraneoptera</taxon>
        <taxon>Hemiptera</taxon>
        <taxon>Sternorrhyncha</taxon>
        <taxon>Psylloidea</taxon>
        <taxon>Psyllidae</taxon>
        <taxon>Psyllinae</taxon>
        <taxon>Cacopsylla</taxon>
    </lineage>
</organism>
<sequence length="134" mass="14739">MEFEKLAIFCFCFSCCSACRDCYVLLPSSVSPVSFRSAASLFVIVIRSVSVSVVVLVSSSLSFVVSLSTILAFSGPRMAPVELERALGFSLLLLKNLLKVALFLKGQSSLASFLVLLHLYRPTRIGLFYFFVFS</sequence>
<reference evidence="3" key="1">
    <citation type="submission" date="2021-05" db="EMBL/GenBank/DDBJ databases">
        <authorList>
            <person name="Alioto T."/>
            <person name="Alioto T."/>
            <person name="Gomez Garrido J."/>
        </authorList>
    </citation>
    <scope>NUCLEOTIDE SEQUENCE</scope>
</reference>
<keyword evidence="2" id="KW-0732">Signal</keyword>
<feature type="signal peptide" evidence="2">
    <location>
        <begin position="1"/>
        <end position="18"/>
    </location>
</feature>
<keyword evidence="1" id="KW-0812">Transmembrane</keyword>
<dbReference type="AlphaFoldDB" id="A0A8D8TCS4"/>
<dbReference type="EMBL" id="HBUF01274635">
    <property type="protein sequence ID" value="CAG6686050.1"/>
    <property type="molecule type" value="Transcribed_RNA"/>
</dbReference>
<protein>
    <submittedName>
        <fullName evidence="3">Uncharacterized protein</fullName>
    </submittedName>
</protein>